<organism evidence="1 2">
    <name type="scientific">Streptomyces flaveus</name>
    <dbReference type="NCBI Taxonomy" id="66370"/>
    <lineage>
        <taxon>Bacteria</taxon>
        <taxon>Bacillati</taxon>
        <taxon>Actinomycetota</taxon>
        <taxon>Actinomycetes</taxon>
        <taxon>Kitasatosporales</taxon>
        <taxon>Streptomycetaceae</taxon>
        <taxon>Streptomyces</taxon>
        <taxon>Streptomyces aurantiacus group</taxon>
    </lineage>
</organism>
<sequence>MLAGRGMNTTHCRLACFSAAGFSDALRTEAARGGVLLVGLDELYG</sequence>
<dbReference type="Proteomes" id="UP000637788">
    <property type="component" value="Unassembled WGS sequence"/>
</dbReference>
<evidence type="ECO:0000313" key="1">
    <source>
        <dbReference type="EMBL" id="GGK72335.1"/>
    </source>
</evidence>
<name>A0A917QVW0_9ACTN</name>
<reference evidence="1" key="1">
    <citation type="journal article" date="2014" name="Int. J. Syst. Evol. Microbiol.">
        <title>Complete genome sequence of Corynebacterium casei LMG S-19264T (=DSM 44701T), isolated from a smear-ripened cheese.</title>
        <authorList>
            <consortium name="US DOE Joint Genome Institute (JGI-PGF)"/>
            <person name="Walter F."/>
            <person name="Albersmeier A."/>
            <person name="Kalinowski J."/>
            <person name="Ruckert C."/>
        </authorList>
    </citation>
    <scope>NUCLEOTIDE SEQUENCE</scope>
    <source>
        <strain evidence="1">JCM 3035</strain>
    </source>
</reference>
<accession>A0A917QVW0</accession>
<gene>
    <name evidence="1" type="ORF">GCM10010094_36750</name>
</gene>
<dbReference type="AlphaFoldDB" id="A0A917QVW0"/>
<dbReference type="EMBL" id="BMPQ01000008">
    <property type="protein sequence ID" value="GGK72335.1"/>
    <property type="molecule type" value="Genomic_DNA"/>
</dbReference>
<protein>
    <submittedName>
        <fullName evidence="1">Uncharacterized protein</fullName>
    </submittedName>
</protein>
<proteinExistence type="predicted"/>
<reference evidence="1" key="2">
    <citation type="submission" date="2020-09" db="EMBL/GenBank/DDBJ databases">
        <authorList>
            <person name="Sun Q."/>
            <person name="Ohkuma M."/>
        </authorList>
    </citation>
    <scope>NUCLEOTIDE SEQUENCE</scope>
    <source>
        <strain evidence="1">JCM 3035</strain>
    </source>
</reference>
<keyword evidence="2" id="KW-1185">Reference proteome</keyword>
<evidence type="ECO:0000313" key="2">
    <source>
        <dbReference type="Proteomes" id="UP000637788"/>
    </source>
</evidence>
<comment type="caution">
    <text evidence="1">The sequence shown here is derived from an EMBL/GenBank/DDBJ whole genome shotgun (WGS) entry which is preliminary data.</text>
</comment>